<gene>
    <name evidence="2" type="ORF">DFR42_108171</name>
</gene>
<protein>
    <recommendedName>
        <fullName evidence="4">DUF2145 domain-containing protein</fullName>
    </recommendedName>
</protein>
<dbReference type="RefSeq" id="WP_110257066.1">
    <property type="nucleotide sequence ID" value="NZ_QJKB01000008.1"/>
</dbReference>
<dbReference type="OrthoDB" id="9000139at2"/>
<dbReference type="AlphaFoldDB" id="A0A318IVV9"/>
<dbReference type="InterPro" id="IPR014547">
    <property type="entry name" value="UCP028477"/>
</dbReference>
<keyword evidence="3" id="KW-1185">Reference proteome</keyword>
<proteinExistence type="predicted"/>
<comment type="caution">
    <text evidence="2">The sequence shown here is derived from an EMBL/GenBank/DDBJ whole genome shotgun (WGS) entry which is preliminary data.</text>
</comment>
<evidence type="ECO:0000256" key="1">
    <source>
        <dbReference type="SAM" id="SignalP"/>
    </source>
</evidence>
<name>A0A318IVV9_9BURK</name>
<accession>A0A318IVV9</accession>
<dbReference type="PIRSF" id="PIRSF028477">
    <property type="entry name" value="UCP028477"/>
    <property type="match status" value="1"/>
</dbReference>
<feature type="signal peptide" evidence="1">
    <location>
        <begin position="1"/>
        <end position="32"/>
    </location>
</feature>
<reference evidence="2 3" key="1">
    <citation type="submission" date="2018-05" db="EMBL/GenBank/DDBJ databases">
        <title>Genomic Encyclopedia of Type Strains, Phase IV (KMG-IV): sequencing the most valuable type-strain genomes for metagenomic binning, comparative biology and taxonomic classification.</title>
        <authorList>
            <person name="Goeker M."/>
        </authorList>
    </citation>
    <scope>NUCLEOTIDE SEQUENCE [LARGE SCALE GENOMIC DNA]</scope>
    <source>
        <strain evidence="2 3">DSM 19792</strain>
    </source>
</reference>
<dbReference type="Pfam" id="PF09916">
    <property type="entry name" value="DUF2145"/>
    <property type="match status" value="1"/>
</dbReference>
<evidence type="ECO:0000313" key="2">
    <source>
        <dbReference type="EMBL" id="PXX40336.1"/>
    </source>
</evidence>
<feature type="chain" id="PRO_5016318581" description="DUF2145 domain-containing protein" evidence="1">
    <location>
        <begin position="33"/>
        <end position="271"/>
    </location>
</feature>
<sequence>MRKNSLTSPTTLVLLQRALIILTLACTAPAFAGRSCEENVYDPKKVMQALEFAHKTQIKLDESQARVAIIARVGQDLSKYNLRYSHLGLIERLPDDTWSVMHELNQCGTANSELFREGLGNFFMDDMFAFETMILIPNPELQLKLQQVMADGRAKNLHAARYNMLSYAYSTTYQNSNQWALEVIAAAQANDVRIENRTQAQAWLKSASYKPDTLQIPSLTRLGARMFRANVAFDDHPFDRRMAGQIDTVTVESIARFMMSRDSKTEKIVVK</sequence>
<organism evidence="2 3">
    <name type="scientific">Undibacterium pigrum</name>
    <dbReference type="NCBI Taxonomy" id="401470"/>
    <lineage>
        <taxon>Bacteria</taxon>
        <taxon>Pseudomonadati</taxon>
        <taxon>Pseudomonadota</taxon>
        <taxon>Betaproteobacteria</taxon>
        <taxon>Burkholderiales</taxon>
        <taxon>Oxalobacteraceae</taxon>
        <taxon>Undibacterium</taxon>
    </lineage>
</organism>
<evidence type="ECO:0000313" key="3">
    <source>
        <dbReference type="Proteomes" id="UP000247792"/>
    </source>
</evidence>
<evidence type="ECO:0008006" key="4">
    <source>
        <dbReference type="Google" id="ProtNLM"/>
    </source>
</evidence>
<dbReference type="Proteomes" id="UP000247792">
    <property type="component" value="Unassembled WGS sequence"/>
</dbReference>
<keyword evidence="1" id="KW-0732">Signal</keyword>
<dbReference type="EMBL" id="QJKB01000008">
    <property type="protein sequence ID" value="PXX40336.1"/>
    <property type="molecule type" value="Genomic_DNA"/>
</dbReference>